<dbReference type="Proteomes" id="UP000297245">
    <property type="component" value="Unassembled WGS sequence"/>
</dbReference>
<accession>A0A4S8MNS6</accession>
<protein>
    <submittedName>
        <fullName evidence="1">Uncharacterized protein</fullName>
    </submittedName>
</protein>
<gene>
    <name evidence="1" type="ORF">K435DRAFT_179544</name>
</gene>
<proteinExistence type="predicted"/>
<keyword evidence="2" id="KW-1185">Reference proteome</keyword>
<organism evidence="1 2">
    <name type="scientific">Dendrothele bispora (strain CBS 962.96)</name>
    <dbReference type="NCBI Taxonomy" id="1314807"/>
    <lineage>
        <taxon>Eukaryota</taxon>
        <taxon>Fungi</taxon>
        <taxon>Dikarya</taxon>
        <taxon>Basidiomycota</taxon>
        <taxon>Agaricomycotina</taxon>
        <taxon>Agaricomycetes</taxon>
        <taxon>Agaricomycetidae</taxon>
        <taxon>Agaricales</taxon>
        <taxon>Agaricales incertae sedis</taxon>
        <taxon>Dendrothele</taxon>
    </lineage>
</organism>
<dbReference type="EMBL" id="ML179054">
    <property type="protein sequence ID" value="THV04643.1"/>
    <property type="molecule type" value="Genomic_DNA"/>
</dbReference>
<evidence type="ECO:0000313" key="2">
    <source>
        <dbReference type="Proteomes" id="UP000297245"/>
    </source>
</evidence>
<name>A0A4S8MNS6_DENBC</name>
<evidence type="ECO:0000313" key="1">
    <source>
        <dbReference type="EMBL" id="THV04643.1"/>
    </source>
</evidence>
<sequence length="76" mass="8123">MNLTSTLPVLPMDSGVITRTVETGSPHTQLEQGQGIMGVRSPARVVPSTSLLSKSFPSVPTTALADPLMVYLLYCY</sequence>
<reference evidence="1 2" key="1">
    <citation type="journal article" date="2019" name="Nat. Ecol. Evol.">
        <title>Megaphylogeny resolves global patterns of mushroom evolution.</title>
        <authorList>
            <person name="Varga T."/>
            <person name="Krizsan K."/>
            <person name="Foldi C."/>
            <person name="Dima B."/>
            <person name="Sanchez-Garcia M."/>
            <person name="Sanchez-Ramirez S."/>
            <person name="Szollosi G.J."/>
            <person name="Szarkandi J.G."/>
            <person name="Papp V."/>
            <person name="Albert L."/>
            <person name="Andreopoulos W."/>
            <person name="Angelini C."/>
            <person name="Antonin V."/>
            <person name="Barry K.W."/>
            <person name="Bougher N.L."/>
            <person name="Buchanan P."/>
            <person name="Buyck B."/>
            <person name="Bense V."/>
            <person name="Catcheside P."/>
            <person name="Chovatia M."/>
            <person name="Cooper J."/>
            <person name="Damon W."/>
            <person name="Desjardin D."/>
            <person name="Finy P."/>
            <person name="Geml J."/>
            <person name="Haridas S."/>
            <person name="Hughes K."/>
            <person name="Justo A."/>
            <person name="Karasinski D."/>
            <person name="Kautmanova I."/>
            <person name="Kiss B."/>
            <person name="Kocsube S."/>
            <person name="Kotiranta H."/>
            <person name="LaButti K.M."/>
            <person name="Lechner B.E."/>
            <person name="Liimatainen K."/>
            <person name="Lipzen A."/>
            <person name="Lukacs Z."/>
            <person name="Mihaltcheva S."/>
            <person name="Morgado L.N."/>
            <person name="Niskanen T."/>
            <person name="Noordeloos M.E."/>
            <person name="Ohm R.A."/>
            <person name="Ortiz-Santana B."/>
            <person name="Ovrebo C."/>
            <person name="Racz N."/>
            <person name="Riley R."/>
            <person name="Savchenko A."/>
            <person name="Shiryaev A."/>
            <person name="Soop K."/>
            <person name="Spirin V."/>
            <person name="Szebenyi C."/>
            <person name="Tomsovsky M."/>
            <person name="Tulloss R.E."/>
            <person name="Uehling J."/>
            <person name="Grigoriev I.V."/>
            <person name="Vagvolgyi C."/>
            <person name="Papp T."/>
            <person name="Martin F.M."/>
            <person name="Miettinen O."/>
            <person name="Hibbett D.S."/>
            <person name="Nagy L.G."/>
        </authorList>
    </citation>
    <scope>NUCLEOTIDE SEQUENCE [LARGE SCALE GENOMIC DNA]</scope>
    <source>
        <strain evidence="1 2">CBS 962.96</strain>
    </source>
</reference>
<dbReference type="AlphaFoldDB" id="A0A4S8MNS6"/>